<dbReference type="SUPFAM" id="SSF52540">
    <property type="entry name" value="P-loop containing nucleoside triphosphate hydrolases"/>
    <property type="match status" value="1"/>
</dbReference>
<evidence type="ECO:0000256" key="3">
    <source>
        <dbReference type="ARBA" id="ARBA00022562"/>
    </source>
</evidence>
<proteinExistence type="predicted"/>
<protein>
    <recommendedName>
        <fullName evidence="2">Replication-associated protein</fullName>
    </recommendedName>
</protein>
<name>A0A890V290_9VIRU</name>
<dbReference type="GO" id="GO:0042025">
    <property type="term" value="C:host cell nucleus"/>
    <property type="evidence" value="ECO:0007669"/>
    <property type="project" value="UniProtKB-SubCell"/>
</dbReference>
<evidence type="ECO:0000256" key="1">
    <source>
        <dbReference type="ARBA" id="ARBA00004147"/>
    </source>
</evidence>
<sequence>MVRAAIKQYRWFSVTIQLSSTIFAPVYFSDIIDYAKGQLEVGATGNLHYQVAVHTTKKITIAGLSKEIFGHLEGARNIDCLKDYVWKDDETSLGGRFEYGNCPVNRNSAVDWALVRQNASAQRWSDIPDDILVRHASSLRILTVLLPEAPPFREDQEVFYYWGDSGAGKSRLAFEESGYKEDPASVYIKGPTTKWFDRYTGQAKCIIDDFEGDVTLAHLKRWLDVYPCSIEVKGSAVPLKVTKWWITSNYSPDEILDIMAGKRVINQQSRIAFKRRLKVKHFSRLM</sequence>
<evidence type="ECO:0000259" key="4">
    <source>
        <dbReference type="Pfam" id="PF00910"/>
    </source>
</evidence>
<dbReference type="GO" id="GO:0003724">
    <property type="term" value="F:RNA helicase activity"/>
    <property type="evidence" value="ECO:0007669"/>
    <property type="project" value="InterPro"/>
</dbReference>
<dbReference type="EMBL" id="MW348195">
    <property type="protein sequence ID" value="QRI44186.1"/>
    <property type="molecule type" value="Genomic_DNA"/>
</dbReference>
<dbReference type="InterPro" id="IPR000605">
    <property type="entry name" value="Helicase_SF3_ssDNA/RNA_vir"/>
</dbReference>
<dbReference type="InterPro" id="IPR027417">
    <property type="entry name" value="P-loop_NTPase"/>
</dbReference>
<accession>A0A890V290</accession>
<keyword evidence="3" id="KW-1048">Host nucleus</keyword>
<dbReference type="GO" id="GO:0003723">
    <property type="term" value="F:RNA binding"/>
    <property type="evidence" value="ECO:0007669"/>
    <property type="project" value="InterPro"/>
</dbReference>
<dbReference type="Pfam" id="PF00910">
    <property type="entry name" value="RNA_helicase"/>
    <property type="match status" value="1"/>
</dbReference>
<comment type="subcellular location">
    <subcellularLocation>
        <location evidence="1">Host nucleus</location>
    </subcellularLocation>
</comment>
<dbReference type="Gene3D" id="3.40.50.300">
    <property type="entry name" value="P-loop containing nucleotide triphosphate hydrolases"/>
    <property type="match status" value="1"/>
</dbReference>
<organism evidence="5">
    <name type="scientific">Cressdnaviricota sp</name>
    <dbReference type="NCBI Taxonomy" id="2748378"/>
    <lineage>
        <taxon>Viruses</taxon>
        <taxon>Monodnaviria</taxon>
        <taxon>Shotokuvirae</taxon>
        <taxon>Cressdnaviricota</taxon>
    </lineage>
</organism>
<evidence type="ECO:0000256" key="2">
    <source>
        <dbReference type="ARBA" id="ARBA00014531"/>
    </source>
</evidence>
<dbReference type="Gene3D" id="3.40.1310.20">
    <property type="match status" value="1"/>
</dbReference>
<reference evidence="5" key="1">
    <citation type="submission" date="2020-11" db="EMBL/GenBank/DDBJ databases">
        <title>Viral genomes from river ports along the Yangtze River in China.</title>
        <authorList>
            <person name="Lu J."/>
            <person name="Shen Q."/>
            <person name="Yang S."/>
            <person name="Zhang W."/>
        </authorList>
    </citation>
    <scope>NUCLEOTIDE SEQUENCE</scope>
    <source>
        <strain evidence="5">6nt-CRESS-3</strain>
    </source>
</reference>
<feature type="domain" description="Helicase superfamily 3 single-stranded DNA/RNA virus" evidence="4">
    <location>
        <begin position="160"/>
        <end position="214"/>
    </location>
</feature>
<evidence type="ECO:0000313" key="5">
    <source>
        <dbReference type="EMBL" id="QRI44186.1"/>
    </source>
</evidence>